<evidence type="ECO:0000259" key="13">
    <source>
        <dbReference type="Pfam" id="PF17655"/>
    </source>
</evidence>
<dbReference type="GO" id="GO:1990573">
    <property type="term" value="P:potassium ion import across plasma membrane"/>
    <property type="evidence" value="ECO:0007669"/>
    <property type="project" value="TreeGrafter"/>
</dbReference>
<dbReference type="PRINTS" id="PR01320">
    <property type="entry name" value="KIRCHANNEL"/>
</dbReference>
<evidence type="ECO:0000256" key="1">
    <source>
        <dbReference type="ARBA" id="ARBA00004141"/>
    </source>
</evidence>
<dbReference type="SUPFAM" id="SSF81324">
    <property type="entry name" value="Voltage-gated potassium channels"/>
    <property type="match status" value="1"/>
</dbReference>
<dbReference type="InterPro" id="IPR041647">
    <property type="entry name" value="IRK_C"/>
</dbReference>
<keyword evidence="6" id="KW-0630">Potassium</keyword>
<feature type="transmembrane region" description="Helical" evidence="11">
    <location>
        <begin position="89"/>
        <end position="109"/>
    </location>
</feature>
<name>A0A977L1J1_9CYAN</name>
<evidence type="ECO:0000256" key="11">
    <source>
        <dbReference type="SAM" id="Phobius"/>
    </source>
</evidence>
<dbReference type="EMBL" id="CP073041">
    <property type="protein sequence ID" value="UXE63827.1"/>
    <property type="molecule type" value="Genomic_DNA"/>
</dbReference>
<dbReference type="PANTHER" id="PTHR11767:SF102">
    <property type="entry name" value="INWARDLY RECTIFYING POTASSIUM CHANNEL 1, ISOFORM F"/>
    <property type="match status" value="1"/>
</dbReference>
<dbReference type="GO" id="GO:0034702">
    <property type="term" value="C:monoatomic ion channel complex"/>
    <property type="evidence" value="ECO:0007669"/>
    <property type="project" value="UniProtKB-KW"/>
</dbReference>
<organism evidence="14">
    <name type="scientific">Woronichinia naegeliana WA131</name>
    <dbReference type="NCBI Taxonomy" id="2824559"/>
    <lineage>
        <taxon>Bacteria</taxon>
        <taxon>Bacillati</taxon>
        <taxon>Cyanobacteriota</taxon>
        <taxon>Cyanophyceae</taxon>
        <taxon>Synechococcales</taxon>
        <taxon>Coelosphaeriaceae</taxon>
        <taxon>Woronichinia</taxon>
    </lineage>
</organism>
<accession>A0A977L1J1</accession>
<comment type="subcellular location">
    <subcellularLocation>
        <location evidence="1">Membrane</location>
        <topology evidence="1">Multi-pass membrane protein</topology>
    </subcellularLocation>
</comment>
<keyword evidence="7 11" id="KW-1133">Transmembrane helix</keyword>
<evidence type="ECO:0000256" key="8">
    <source>
        <dbReference type="ARBA" id="ARBA00023065"/>
    </source>
</evidence>
<dbReference type="InterPro" id="IPR013099">
    <property type="entry name" value="K_chnl_dom"/>
</dbReference>
<feature type="transmembrane region" description="Helical" evidence="11">
    <location>
        <begin position="55"/>
        <end position="77"/>
    </location>
</feature>
<evidence type="ECO:0000256" key="9">
    <source>
        <dbReference type="ARBA" id="ARBA00023136"/>
    </source>
</evidence>
<evidence type="ECO:0000256" key="10">
    <source>
        <dbReference type="ARBA" id="ARBA00023303"/>
    </source>
</evidence>
<dbReference type="Pfam" id="PF07885">
    <property type="entry name" value="Ion_trans_2"/>
    <property type="match status" value="1"/>
</dbReference>
<evidence type="ECO:0000313" key="14">
    <source>
        <dbReference type="EMBL" id="UXE63827.1"/>
    </source>
</evidence>
<dbReference type="Proteomes" id="UP001065613">
    <property type="component" value="Chromosome"/>
</dbReference>
<evidence type="ECO:0000259" key="12">
    <source>
        <dbReference type="Pfam" id="PF07885"/>
    </source>
</evidence>
<dbReference type="AlphaFoldDB" id="A0A977L1J1"/>
<dbReference type="Pfam" id="PF17655">
    <property type="entry name" value="IRK_C"/>
    <property type="match status" value="1"/>
</dbReference>
<dbReference type="PANTHER" id="PTHR11767">
    <property type="entry name" value="INWARD RECTIFIER POTASSIUM CHANNEL"/>
    <property type="match status" value="1"/>
</dbReference>
<dbReference type="GO" id="GO:0005886">
    <property type="term" value="C:plasma membrane"/>
    <property type="evidence" value="ECO:0007669"/>
    <property type="project" value="TreeGrafter"/>
</dbReference>
<gene>
    <name evidence="14" type="ORF">KA717_15490</name>
</gene>
<dbReference type="InterPro" id="IPR014756">
    <property type="entry name" value="Ig_E-set"/>
</dbReference>
<keyword evidence="9 11" id="KW-0472">Membrane</keyword>
<dbReference type="GO" id="GO:0034765">
    <property type="term" value="P:regulation of monoatomic ion transmembrane transport"/>
    <property type="evidence" value="ECO:0007669"/>
    <property type="project" value="TreeGrafter"/>
</dbReference>
<evidence type="ECO:0000256" key="6">
    <source>
        <dbReference type="ARBA" id="ARBA00022958"/>
    </source>
</evidence>
<dbReference type="KEGG" id="wna:KA717_15490"/>
<keyword evidence="2" id="KW-0813">Transport</keyword>
<evidence type="ECO:0000256" key="3">
    <source>
        <dbReference type="ARBA" id="ARBA00022538"/>
    </source>
</evidence>
<protein>
    <submittedName>
        <fullName evidence="14">Ion channel</fullName>
    </submittedName>
</protein>
<evidence type="ECO:0000256" key="5">
    <source>
        <dbReference type="ARBA" id="ARBA00022882"/>
    </source>
</evidence>
<dbReference type="InterPro" id="IPR013518">
    <property type="entry name" value="K_chnl_inward-rec_Kir_cyto"/>
</dbReference>
<dbReference type="SUPFAM" id="SSF81296">
    <property type="entry name" value="E set domains"/>
    <property type="match status" value="1"/>
</dbReference>
<keyword evidence="4 11" id="KW-0812">Transmembrane</keyword>
<keyword evidence="10" id="KW-0407">Ion channel</keyword>
<evidence type="ECO:0000256" key="2">
    <source>
        <dbReference type="ARBA" id="ARBA00022448"/>
    </source>
</evidence>
<evidence type="ECO:0000256" key="7">
    <source>
        <dbReference type="ARBA" id="ARBA00022989"/>
    </source>
</evidence>
<dbReference type="InterPro" id="IPR016449">
    <property type="entry name" value="K_chnl_inward-rec_Kir"/>
</dbReference>
<feature type="transmembrane region" description="Helical" evidence="11">
    <location>
        <begin position="115"/>
        <end position="139"/>
    </location>
</feature>
<keyword evidence="5" id="KW-0851">Voltage-gated channel</keyword>
<keyword evidence="3" id="KW-0633">Potassium transport</keyword>
<dbReference type="GO" id="GO:0005242">
    <property type="term" value="F:inward rectifier potassium channel activity"/>
    <property type="evidence" value="ECO:0007669"/>
    <property type="project" value="InterPro"/>
</dbReference>
<feature type="domain" description="Potassium channel" evidence="12">
    <location>
        <begin position="76"/>
        <end position="141"/>
    </location>
</feature>
<evidence type="ECO:0000256" key="4">
    <source>
        <dbReference type="ARBA" id="ARBA00022692"/>
    </source>
</evidence>
<reference evidence="14" key="1">
    <citation type="submission" date="2021-04" db="EMBL/GenBank/DDBJ databases">
        <title>Genome sequence of Woronichinia naegeliana from Washington state freshwater lake bloom.</title>
        <authorList>
            <person name="Dreher T.W."/>
        </authorList>
    </citation>
    <scope>NUCLEOTIDE SEQUENCE</scope>
    <source>
        <strain evidence="14">WA131</strain>
    </source>
</reference>
<sequence length="305" mass="35189">MKSSNSPPGRQSLFLPTNRMRKTIRPVIRNPKPKQKHLFESDLYHWLLVISWKRFLGMIFLFYFGLNLLFTPLYLLAGDGIGNARPGSFKDAFFFSIQTLSTVGYGYLYPKTLTTQILVTVELFVGLLAIAILTGLMFARFSRPTARVLFSEVAVICDFEGVPTLMFRAANRRANRILEAQVRVNVLQDHVTQEGHEIRRFYDLPLLRSQTPVFGLSWLIMHPINEQSPFYGKTPAEIEDSKAELWISLTGLDETFSQTIHSRYAYTTNDFLWNHRFVDIFSKNQATDQWYIDLGCFHEAEPLTD</sequence>
<proteinExistence type="predicted"/>
<dbReference type="Gene3D" id="2.60.40.1400">
    <property type="entry name" value="G protein-activated inward rectifier potassium channel 1"/>
    <property type="match status" value="1"/>
</dbReference>
<keyword evidence="8" id="KW-0406">Ion transport</keyword>
<feature type="domain" description="Inward rectifier potassium channel C-terminal" evidence="13">
    <location>
        <begin position="148"/>
        <end position="301"/>
    </location>
</feature>
<dbReference type="Gene3D" id="1.10.287.70">
    <property type="match status" value="1"/>
</dbReference>